<organism evidence="1 2">
    <name type="scientific">Rudaeicoccus suwonensis</name>
    <dbReference type="NCBI Taxonomy" id="657409"/>
    <lineage>
        <taxon>Bacteria</taxon>
        <taxon>Bacillati</taxon>
        <taxon>Actinomycetota</taxon>
        <taxon>Actinomycetes</taxon>
        <taxon>Micrococcales</taxon>
        <taxon>Dermacoccaceae</taxon>
        <taxon>Rudaeicoccus</taxon>
    </lineage>
</organism>
<accession>A0A561E821</accession>
<gene>
    <name evidence="1" type="ORF">BKA23_0551</name>
</gene>
<dbReference type="Gene3D" id="1.10.10.60">
    <property type="entry name" value="Homeodomain-like"/>
    <property type="match status" value="1"/>
</dbReference>
<dbReference type="InterPro" id="IPR009057">
    <property type="entry name" value="Homeodomain-like_sf"/>
</dbReference>
<evidence type="ECO:0008006" key="3">
    <source>
        <dbReference type="Google" id="ProtNLM"/>
    </source>
</evidence>
<name>A0A561E821_9MICO</name>
<proteinExistence type="predicted"/>
<dbReference type="AlphaFoldDB" id="A0A561E821"/>
<protein>
    <recommendedName>
        <fullName evidence="3">Helix-turn-helix protein</fullName>
    </recommendedName>
</protein>
<evidence type="ECO:0000313" key="2">
    <source>
        <dbReference type="Proteomes" id="UP000318297"/>
    </source>
</evidence>
<evidence type="ECO:0000313" key="1">
    <source>
        <dbReference type="EMBL" id="TWE11765.1"/>
    </source>
</evidence>
<dbReference type="SUPFAM" id="SSF46689">
    <property type="entry name" value="Homeodomain-like"/>
    <property type="match status" value="1"/>
</dbReference>
<dbReference type="Proteomes" id="UP000318297">
    <property type="component" value="Unassembled WGS sequence"/>
</dbReference>
<keyword evidence="2" id="KW-1185">Reference proteome</keyword>
<comment type="caution">
    <text evidence="1">The sequence shown here is derived from an EMBL/GenBank/DDBJ whole genome shotgun (WGS) entry which is preliminary data.</text>
</comment>
<reference evidence="1 2" key="1">
    <citation type="submission" date="2019-06" db="EMBL/GenBank/DDBJ databases">
        <title>Sequencing the genomes of 1000 actinobacteria strains.</title>
        <authorList>
            <person name="Klenk H.-P."/>
        </authorList>
    </citation>
    <scope>NUCLEOTIDE SEQUENCE [LARGE SCALE GENOMIC DNA]</scope>
    <source>
        <strain evidence="1 2">DSM 19560</strain>
    </source>
</reference>
<sequence>MRVTDRLSTTQRAAVLAAYANKESPSVLATQFGISRQSVINLIDEAGLPRQIRRMSDEQVDEAIRLYESGFSIAQIVRRVGFSSRAIWHQLNKHGVQMRDSHGRY</sequence>
<dbReference type="EMBL" id="VIVQ01000001">
    <property type="protein sequence ID" value="TWE11765.1"/>
    <property type="molecule type" value="Genomic_DNA"/>
</dbReference>